<evidence type="ECO:0000259" key="6">
    <source>
        <dbReference type="Pfam" id="PF26002"/>
    </source>
</evidence>
<dbReference type="SUPFAM" id="SSF51230">
    <property type="entry name" value="Single hybrid motif"/>
    <property type="match status" value="1"/>
</dbReference>
<dbReference type="PANTHER" id="PTHR30386">
    <property type="entry name" value="MEMBRANE FUSION SUBUNIT OF EMRAB-TOLC MULTIDRUG EFFLUX PUMP"/>
    <property type="match status" value="1"/>
</dbReference>
<reference evidence="7 8" key="1">
    <citation type="submission" date="2017-05" db="EMBL/GenBank/DDBJ databases">
        <authorList>
            <person name="Song R."/>
            <person name="Chenine A.L."/>
            <person name="Ruprecht R.M."/>
        </authorList>
    </citation>
    <scope>NUCLEOTIDE SEQUENCE [LARGE SCALE GENOMIC DNA]</scope>
    <source>
        <strain evidence="7 8">CECT 8899</strain>
    </source>
</reference>
<accession>A0A238LJI6</accession>
<dbReference type="AlphaFoldDB" id="A0A238LJI6"/>
<sequence>MALWDQEFEGRMRGPSMLIWLVAATVLIFLIWAKFAWIDEIVRAEGEIVSAARPQIIQNLEGGILAELLVSEGDTVEPGDVLARLRGTNFMTAVDDLEEQIDAAEIRRLRLEAEIAGQHSFLVPPEVAARSPQIVASEQSLLAARQADYISRTEGAARIVAESRRELAVMEDLLEREIAALIEVTRARNALSDAEIRYNEVVTGTELERASAYSDTLQELAQLRQDLRVAQDQLSRTVITSPMRGIVNDLAITTIGGVVRPGEEIFEIIPLGDELFVEARVKPEDIANVVPGQHATIKLSAYDYTVYGSLPGEVLVISADTFEDERRSDLPPTYRVTLRVDLSNLTERQQRIEIRPGMQAAVELHTGAKTVLQYLTKPLYRSREALREP</sequence>
<keyword evidence="2 5" id="KW-0812">Transmembrane</keyword>
<evidence type="ECO:0000256" key="3">
    <source>
        <dbReference type="ARBA" id="ARBA00022989"/>
    </source>
</evidence>
<keyword evidence="4 5" id="KW-0472">Membrane</keyword>
<dbReference type="PANTHER" id="PTHR30386:SF26">
    <property type="entry name" value="TRANSPORT PROTEIN COMB"/>
    <property type="match status" value="1"/>
</dbReference>
<feature type="domain" description="AprE-like beta-barrel" evidence="6">
    <location>
        <begin position="275"/>
        <end position="367"/>
    </location>
</feature>
<keyword evidence="3 5" id="KW-1133">Transmembrane helix</keyword>
<dbReference type="Proteomes" id="UP000201613">
    <property type="component" value="Unassembled WGS sequence"/>
</dbReference>
<name>A0A238LJI6_9RHOB</name>
<keyword evidence="8" id="KW-1185">Reference proteome</keyword>
<evidence type="ECO:0000256" key="4">
    <source>
        <dbReference type="ARBA" id="ARBA00023136"/>
    </source>
</evidence>
<evidence type="ECO:0000256" key="2">
    <source>
        <dbReference type="ARBA" id="ARBA00022692"/>
    </source>
</evidence>
<dbReference type="InterPro" id="IPR050739">
    <property type="entry name" value="MFP"/>
</dbReference>
<dbReference type="Gene3D" id="2.40.30.170">
    <property type="match status" value="1"/>
</dbReference>
<dbReference type="PRINTS" id="PR01490">
    <property type="entry name" value="RTXTOXIND"/>
</dbReference>
<dbReference type="InterPro" id="IPR011053">
    <property type="entry name" value="Single_hybrid_motif"/>
</dbReference>
<evidence type="ECO:0000313" key="8">
    <source>
        <dbReference type="Proteomes" id="UP000201613"/>
    </source>
</evidence>
<gene>
    <name evidence="7" type="primary">prsE_3</name>
    <name evidence="7" type="ORF">LOM8899_03722</name>
</gene>
<dbReference type="GO" id="GO:0016020">
    <property type="term" value="C:membrane"/>
    <property type="evidence" value="ECO:0007669"/>
    <property type="project" value="UniProtKB-SubCell"/>
</dbReference>
<dbReference type="InterPro" id="IPR058982">
    <property type="entry name" value="Beta-barrel_AprE"/>
</dbReference>
<dbReference type="RefSeq" id="WP_093993737.1">
    <property type="nucleotide sequence ID" value="NZ_FXZK01000010.1"/>
</dbReference>
<feature type="transmembrane region" description="Helical" evidence="5">
    <location>
        <begin position="18"/>
        <end position="37"/>
    </location>
</feature>
<dbReference type="OrthoDB" id="9810980at2"/>
<organism evidence="7 8">
    <name type="scientific">Flavimaricola marinus</name>
    <dbReference type="NCBI Taxonomy" id="1819565"/>
    <lineage>
        <taxon>Bacteria</taxon>
        <taxon>Pseudomonadati</taxon>
        <taxon>Pseudomonadota</taxon>
        <taxon>Alphaproteobacteria</taxon>
        <taxon>Rhodobacterales</taxon>
        <taxon>Paracoccaceae</taxon>
        <taxon>Flavimaricola</taxon>
    </lineage>
</organism>
<comment type="subcellular location">
    <subcellularLocation>
        <location evidence="1">Membrane</location>
        <topology evidence="1">Single-pass membrane protein</topology>
    </subcellularLocation>
</comment>
<dbReference type="EMBL" id="FXZK01000010">
    <property type="protein sequence ID" value="SMY09555.1"/>
    <property type="molecule type" value="Genomic_DNA"/>
</dbReference>
<protein>
    <submittedName>
        <fullName evidence="7">Type I secretion system membrane fusion protein PrsE</fullName>
    </submittedName>
</protein>
<evidence type="ECO:0000256" key="5">
    <source>
        <dbReference type="SAM" id="Phobius"/>
    </source>
</evidence>
<evidence type="ECO:0000313" key="7">
    <source>
        <dbReference type="EMBL" id="SMY09555.1"/>
    </source>
</evidence>
<evidence type="ECO:0000256" key="1">
    <source>
        <dbReference type="ARBA" id="ARBA00004167"/>
    </source>
</evidence>
<proteinExistence type="predicted"/>
<dbReference type="Pfam" id="PF26002">
    <property type="entry name" value="Beta-barrel_AprE"/>
    <property type="match status" value="1"/>
</dbReference>